<accession>A0A0C5B1B6</accession>
<dbReference type="AlphaFoldDB" id="A0A0C5B1B6"/>
<reference evidence="2" key="2">
    <citation type="journal article" date="2015" name="Infect. Immun.">
        <title>Novel aggregative adherence fimbria variant of enteroaggregative Escherichia coli.</title>
        <authorList>
            <person name="Jonsson R."/>
            <person name="Struve C."/>
            <person name="Boisen N."/>
            <person name="Mateiu R.V."/>
            <person name="Santiago A.E."/>
            <person name="Jenssen H."/>
            <person name="Nataro J.P."/>
            <person name="Krogfelt K.A."/>
        </authorList>
    </citation>
    <scope>NUCLEOTIDE SEQUENCE</scope>
    <source>
        <strain evidence="2">C338-14</strain>
        <plasmid evidence="2">pAA</plasmid>
    </source>
</reference>
<feature type="chain" id="PRO_5002174714" evidence="1">
    <location>
        <begin position="22"/>
        <end position="173"/>
    </location>
</feature>
<dbReference type="EMBL" id="KP202151">
    <property type="protein sequence ID" value="AJM13646.1"/>
    <property type="molecule type" value="Genomic_DNA"/>
</dbReference>
<proteinExistence type="predicted"/>
<evidence type="ECO:0000256" key="1">
    <source>
        <dbReference type="SAM" id="SignalP"/>
    </source>
</evidence>
<sequence>MKKISIIASLVFSLYSGLSIAATANPTPGSLTNTAKGKTIVSSTGTITILNSCSLSISSPEPVTYTIPTDKVDKYINFRLDIPEPRCKELGGTVYFWGADTRDGKLVMVNGRDRYTLMTTYGGVTQQQRGSGYGYYRVSKGTPAQTISGVVSKNVGYKPGQYTVTLTGFFSLN</sequence>
<gene>
    <name evidence="2" type="primary">agg5A</name>
</gene>
<protein>
    <submittedName>
        <fullName evidence="2">Agg5A</fullName>
    </submittedName>
</protein>
<reference evidence="2" key="1">
    <citation type="submission" date="2014-11" db="EMBL/GenBank/DDBJ databases">
        <authorList>
            <person name="Tripathy S."/>
        </authorList>
    </citation>
    <scope>NUCLEOTIDE SEQUENCE</scope>
    <source>
        <strain evidence="2">C338-14</strain>
        <plasmid evidence="2">pAA</plasmid>
    </source>
</reference>
<name>A0A0C5B1B6_ECOLX</name>
<geneLocation type="plasmid" evidence="2">
    <name>pAA</name>
</geneLocation>
<evidence type="ECO:0000313" key="2">
    <source>
        <dbReference type="EMBL" id="AJM13646.1"/>
    </source>
</evidence>
<organism evidence="2">
    <name type="scientific">Escherichia coli</name>
    <dbReference type="NCBI Taxonomy" id="562"/>
    <lineage>
        <taxon>Bacteria</taxon>
        <taxon>Pseudomonadati</taxon>
        <taxon>Pseudomonadota</taxon>
        <taxon>Gammaproteobacteria</taxon>
        <taxon>Enterobacterales</taxon>
        <taxon>Enterobacteriaceae</taxon>
        <taxon>Escherichia</taxon>
    </lineage>
</organism>
<feature type="signal peptide" evidence="1">
    <location>
        <begin position="1"/>
        <end position="21"/>
    </location>
</feature>
<keyword evidence="1" id="KW-0732">Signal</keyword>
<dbReference type="Gene3D" id="2.60.40.2910">
    <property type="match status" value="1"/>
</dbReference>
<keyword evidence="2" id="KW-0614">Plasmid</keyword>
<dbReference type="RefSeq" id="WP_141021538.1">
    <property type="nucleotide sequence ID" value="NZ_JBODBY010000037.1"/>
</dbReference>